<keyword evidence="3" id="KW-1185">Reference proteome</keyword>
<feature type="region of interest" description="Disordered" evidence="1">
    <location>
        <begin position="1"/>
        <end position="44"/>
    </location>
</feature>
<evidence type="ECO:0000256" key="1">
    <source>
        <dbReference type="SAM" id="MobiDB-lite"/>
    </source>
</evidence>
<dbReference type="VEuPathDB" id="FungiDB:MFRU_033g00260"/>
<evidence type="ECO:0000313" key="2">
    <source>
        <dbReference type="EMBL" id="KAA8576009.1"/>
    </source>
</evidence>
<organism evidence="2 3">
    <name type="scientific">Monilinia fructicola</name>
    <name type="common">Brown rot fungus</name>
    <name type="synonym">Ciboria fructicola</name>
    <dbReference type="NCBI Taxonomy" id="38448"/>
    <lineage>
        <taxon>Eukaryota</taxon>
        <taxon>Fungi</taxon>
        <taxon>Dikarya</taxon>
        <taxon>Ascomycota</taxon>
        <taxon>Pezizomycotina</taxon>
        <taxon>Leotiomycetes</taxon>
        <taxon>Helotiales</taxon>
        <taxon>Sclerotiniaceae</taxon>
        <taxon>Monilinia</taxon>
    </lineage>
</organism>
<comment type="caution">
    <text evidence="2">The sequence shown here is derived from an EMBL/GenBank/DDBJ whole genome shotgun (WGS) entry which is preliminary data.</text>
</comment>
<dbReference type="AlphaFoldDB" id="A0A5M9K6A8"/>
<feature type="compositionally biased region" description="Polar residues" evidence="1">
    <location>
        <begin position="28"/>
        <end position="40"/>
    </location>
</feature>
<evidence type="ECO:0000313" key="3">
    <source>
        <dbReference type="Proteomes" id="UP000322873"/>
    </source>
</evidence>
<name>A0A5M9K6A8_MONFR</name>
<dbReference type="EMBL" id="VICG01000001">
    <property type="protein sequence ID" value="KAA8576009.1"/>
    <property type="molecule type" value="Genomic_DNA"/>
</dbReference>
<protein>
    <submittedName>
        <fullName evidence="2">Uncharacterized protein</fullName>
    </submittedName>
</protein>
<feature type="compositionally biased region" description="Basic residues" evidence="1">
    <location>
        <begin position="90"/>
        <end position="102"/>
    </location>
</feature>
<reference evidence="2 3" key="1">
    <citation type="submission" date="2019-06" db="EMBL/GenBank/DDBJ databases">
        <title>Genome Sequence of the Brown Rot Fungal Pathogen Monilinia fructicola.</title>
        <authorList>
            <person name="De Miccolis Angelini R.M."/>
            <person name="Landi L."/>
            <person name="Abate D."/>
            <person name="Pollastro S."/>
            <person name="Romanazzi G."/>
            <person name="Faretra F."/>
        </authorList>
    </citation>
    <scope>NUCLEOTIDE SEQUENCE [LARGE SCALE GENOMIC DNA]</scope>
    <source>
        <strain evidence="2 3">Mfrc123</strain>
    </source>
</reference>
<accession>A0A5M9K6A8</accession>
<feature type="region of interest" description="Disordered" evidence="1">
    <location>
        <begin position="87"/>
        <end position="106"/>
    </location>
</feature>
<dbReference type="Proteomes" id="UP000322873">
    <property type="component" value="Unassembled WGS sequence"/>
</dbReference>
<proteinExistence type="predicted"/>
<sequence length="625" mass="70716">MSHGAYAASRERRDSFWSASESEEEDLTNSCSASSANVTTEQDEVTNDVKMQESSGVLRSMIDVEKLIHEYASVSLSDLMLGYEDEDGKRHNRPSSRFRNTAHRLNPTTSTGVTRNIILGLYELVQSKFRDDSSERKVFEHLDSNTFSFNTTPRMWENASENPSGSQFKDAKGSRTYVFVAALKFFIAKLFNASDGLTPDTFCTLNRLLSSTNEDRGIKWISPSKWYIILSDDCHCEEGAHSWLNTFIDRINKYNQITKLDPIYEISRLYLAFVWANYFGKHSREMGMILIQTLALKWMHYVSIPFDEKEKEFQDIIMIRSNTTVPRLAQFLEKSFVRNIERILLRLSGTSFHVEDLNTEPVIEVTKASVTVGSKDTNDIISHNSNARISNTGLLLKRVSSKLESIMEPQRLDSGDSLAEQKTVISIGSPALQFQIPTPKCCKTPHYRQEPPPARRNSCENYSNNWLWADQSDVCAWNLGHEDLSDSPGLAPTMRKQFGHTEMFKRGSMDSLTQAGASSEDGDDDSDSQLETHVSTQNPLRSPNSDPPFRSRSLKIHSSKQSLAPEDSNHPSPITINASQNLRMHSQRYANFNNSAFSLFEHEATTSRVSPMLVKRMTNCSLNSP</sequence>
<gene>
    <name evidence="2" type="ORF">EYC84_006172</name>
</gene>
<feature type="compositionally biased region" description="Polar residues" evidence="1">
    <location>
        <begin position="529"/>
        <end position="544"/>
    </location>
</feature>
<feature type="region of interest" description="Disordered" evidence="1">
    <location>
        <begin position="511"/>
        <end position="576"/>
    </location>
</feature>